<feature type="transmembrane region" description="Helical" evidence="13">
    <location>
        <begin position="7"/>
        <end position="29"/>
    </location>
</feature>
<dbReference type="PROSITE" id="PS50885">
    <property type="entry name" value="HAMP"/>
    <property type="match status" value="1"/>
</dbReference>
<dbReference type="InterPro" id="IPR036890">
    <property type="entry name" value="HATPase_C_sf"/>
</dbReference>
<dbReference type="InterPro" id="IPR050351">
    <property type="entry name" value="BphY/WalK/GraS-like"/>
</dbReference>
<dbReference type="PRINTS" id="PR00344">
    <property type="entry name" value="BCTRLSENSOR"/>
</dbReference>
<dbReference type="GO" id="GO:0030295">
    <property type="term" value="F:protein kinase activator activity"/>
    <property type="evidence" value="ECO:0007669"/>
    <property type="project" value="TreeGrafter"/>
</dbReference>
<dbReference type="CDD" id="cd06225">
    <property type="entry name" value="HAMP"/>
    <property type="match status" value="1"/>
</dbReference>
<evidence type="ECO:0000256" key="3">
    <source>
        <dbReference type="ARBA" id="ARBA00004651"/>
    </source>
</evidence>
<dbReference type="OrthoDB" id="9813151at2"/>
<keyword evidence="13" id="KW-1133">Transmembrane helix</keyword>
<dbReference type="Gene3D" id="3.30.565.10">
    <property type="entry name" value="Histidine kinase-like ATPase, C-terminal domain"/>
    <property type="match status" value="1"/>
</dbReference>
<evidence type="ECO:0000259" key="14">
    <source>
        <dbReference type="PROSITE" id="PS50109"/>
    </source>
</evidence>
<keyword evidence="12 13" id="KW-0472">Membrane</keyword>
<dbReference type="AlphaFoldDB" id="A0A2U3D5R6"/>
<dbReference type="RefSeq" id="WP_109431599.1">
    <property type="nucleotide sequence ID" value="NZ_MPDK01000033.1"/>
</dbReference>
<dbReference type="InterPro" id="IPR004358">
    <property type="entry name" value="Sig_transdc_His_kin-like_C"/>
</dbReference>
<evidence type="ECO:0000256" key="12">
    <source>
        <dbReference type="ARBA" id="ARBA00023136"/>
    </source>
</evidence>
<dbReference type="GO" id="GO:0005886">
    <property type="term" value="C:plasma membrane"/>
    <property type="evidence" value="ECO:0007669"/>
    <property type="project" value="UniProtKB-SubCell"/>
</dbReference>
<dbReference type="FunFam" id="3.30.565.10:FF:000023">
    <property type="entry name" value="PAS domain-containing sensor histidine kinase"/>
    <property type="match status" value="1"/>
</dbReference>
<accession>A0A2U3D5R6</accession>
<protein>
    <recommendedName>
        <fullName evidence="4">histidine kinase</fullName>
        <ecNumber evidence="4">2.7.13.3</ecNumber>
    </recommendedName>
</protein>
<dbReference type="InterPro" id="IPR003660">
    <property type="entry name" value="HAMP_dom"/>
</dbReference>
<comment type="subcellular location">
    <subcellularLocation>
        <location evidence="3">Cell membrane</location>
        <topology evidence="3">Multi-pass membrane protein</topology>
    </subcellularLocation>
    <subcellularLocation>
        <location evidence="2">Membrane raft</location>
        <topology evidence="2">Multi-pass membrane protein</topology>
    </subcellularLocation>
</comment>
<dbReference type="InterPro" id="IPR036097">
    <property type="entry name" value="HisK_dim/P_sf"/>
</dbReference>
<gene>
    <name evidence="16" type="ORF">BM613_12780</name>
</gene>
<dbReference type="SMART" id="SM00387">
    <property type="entry name" value="HATPase_c"/>
    <property type="match status" value="1"/>
</dbReference>
<dbReference type="SUPFAM" id="SSF55785">
    <property type="entry name" value="PYP-like sensor domain (PAS domain)"/>
    <property type="match status" value="1"/>
</dbReference>
<dbReference type="GO" id="GO:0045121">
    <property type="term" value="C:membrane raft"/>
    <property type="evidence" value="ECO:0007669"/>
    <property type="project" value="UniProtKB-SubCell"/>
</dbReference>
<evidence type="ECO:0000256" key="11">
    <source>
        <dbReference type="ARBA" id="ARBA00023012"/>
    </source>
</evidence>
<dbReference type="GO" id="GO:0000155">
    <property type="term" value="F:phosphorelay sensor kinase activity"/>
    <property type="evidence" value="ECO:0007669"/>
    <property type="project" value="InterPro"/>
</dbReference>
<dbReference type="Pfam" id="PF02518">
    <property type="entry name" value="HATPase_c"/>
    <property type="match status" value="1"/>
</dbReference>
<dbReference type="SMART" id="SM00304">
    <property type="entry name" value="HAMP"/>
    <property type="match status" value="1"/>
</dbReference>
<evidence type="ECO:0000256" key="10">
    <source>
        <dbReference type="ARBA" id="ARBA00022840"/>
    </source>
</evidence>
<evidence type="ECO:0000256" key="6">
    <source>
        <dbReference type="ARBA" id="ARBA00022553"/>
    </source>
</evidence>
<comment type="catalytic activity">
    <reaction evidence="1">
        <text>ATP + protein L-histidine = ADP + protein N-phospho-L-histidine.</text>
        <dbReference type="EC" id="2.7.13.3"/>
    </reaction>
</comment>
<dbReference type="EC" id="2.7.13.3" evidence="4"/>
<evidence type="ECO:0000256" key="1">
    <source>
        <dbReference type="ARBA" id="ARBA00000085"/>
    </source>
</evidence>
<comment type="caution">
    <text evidence="16">The sequence shown here is derived from an EMBL/GenBank/DDBJ whole genome shotgun (WGS) entry which is preliminary data.</text>
</comment>
<evidence type="ECO:0000259" key="15">
    <source>
        <dbReference type="PROSITE" id="PS50885"/>
    </source>
</evidence>
<dbReference type="Gene3D" id="1.10.287.130">
    <property type="match status" value="1"/>
</dbReference>
<feature type="domain" description="HAMP" evidence="15">
    <location>
        <begin position="187"/>
        <end position="239"/>
    </location>
</feature>
<dbReference type="Pfam" id="PF00512">
    <property type="entry name" value="HisKA"/>
    <property type="match status" value="1"/>
</dbReference>
<evidence type="ECO:0000256" key="7">
    <source>
        <dbReference type="ARBA" id="ARBA00022679"/>
    </source>
</evidence>
<keyword evidence="10" id="KW-0067">ATP-binding</keyword>
<evidence type="ECO:0000313" key="16">
    <source>
        <dbReference type="EMBL" id="PWI56607.1"/>
    </source>
</evidence>
<keyword evidence="9" id="KW-0418">Kinase</keyword>
<feature type="transmembrane region" description="Helical" evidence="13">
    <location>
        <begin position="166"/>
        <end position="186"/>
    </location>
</feature>
<dbReference type="Gene3D" id="3.30.450.20">
    <property type="entry name" value="PAS domain"/>
    <property type="match status" value="1"/>
</dbReference>
<dbReference type="SUPFAM" id="SSF47384">
    <property type="entry name" value="Homodimeric domain of signal transducing histidine kinase"/>
    <property type="match status" value="1"/>
</dbReference>
<dbReference type="InterPro" id="IPR035965">
    <property type="entry name" value="PAS-like_dom_sf"/>
</dbReference>
<evidence type="ECO:0000256" key="4">
    <source>
        <dbReference type="ARBA" id="ARBA00012438"/>
    </source>
</evidence>
<dbReference type="PANTHER" id="PTHR42878:SF3">
    <property type="entry name" value="HISTIDINE PROTEIN KINASE SAES"/>
    <property type="match status" value="1"/>
</dbReference>
<dbReference type="SUPFAM" id="SSF158472">
    <property type="entry name" value="HAMP domain-like"/>
    <property type="match status" value="1"/>
</dbReference>
<keyword evidence="17" id="KW-1185">Reference proteome</keyword>
<dbReference type="PROSITE" id="PS50109">
    <property type="entry name" value="HIS_KIN"/>
    <property type="match status" value="1"/>
</dbReference>
<dbReference type="InterPro" id="IPR003661">
    <property type="entry name" value="HisK_dim/P_dom"/>
</dbReference>
<keyword evidence="11" id="KW-0902">Two-component regulatory system</keyword>
<dbReference type="CDD" id="cd00082">
    <property type="entry name" value="HisKA"/>
    <property type="match status" value="1"/>
</dbReference>
<evidence type="ECO:0000256" key="13">
    <source>
        <dbReference type="SAM" id="Phobius"/>
    </source>
</evidence>
<dbReference type="GO" id="GO:0000156">
    <property type="term" value="F:phosphorelay response regulator activity"/>
    <property type="evidence" value="ECO:0007669"/>
    <property type="project" value="TreeGrafter"/>
</dbReference>
<feature type="domain" description="Histidine kinase" evidence="14">
    <location>
        <begin position="366"/>
        <end position="583"/>
    </location>
</feature>
<keyword evidence="8" id="KW-0547">Nucleotide-binding</keyword>
<keyword evidence="6" id="KW-0597">Phosphoprotein</keyword>
<dbReference type="SUPFAM" id="SSF55874">
    <property type="entry name" value="ATPase domain of HSP90 chaperone/DNA topoisomerase II/histidine kinase"/>
    <property type="match status" value="1"/>
</dbReference>
<keyword evidence="5" id="KW-1003">Cell membrane</keyword>
<evidence type="ECO:0000313" key="17">
    <source>
        <dbReference type="Proteomes" id="UP000245380"/>
    </source>
</evidence>
<proteinExistence type="predicted"/>
<dbReference type="FunFam" id="1.10.287.130:FF:000001">
    <property type="entry name" value="Two-component sensor histidine kinase"/>
    <property type="match status" value="1"/>
</dbReference>
<keyword evidence="7" id="KW-0808">Transferase</keyword>
<evidence type="ECO:0000256" key="5">
    <source>
        <dbReference type="ARBA" id="ARBA00022475"/>
    </source>
</evidence>
<keyword evidence="13" id="KW-0812">Transmembrane</keyword>
<dbReference type="Pfam" id="PF00672">
    <property type="entry name" value="HAMP"/>
    <property type="match status" value="1"/>
</dbReference>
<evidence type="ECO:0000256" key="2">
    <source>
        <dbReference type="ARBA" id="ARBA00004314"/>
    </source>
</evidence>
<name>A0A2U3D5R6_SULT2</name>
<dbReference type="PANTHER" id="PTHR42878">
    <property type="entry name" value="TWO-COMPONENT HISTIDINE KINASE"/>
    <property type="match status" value="1"/>
</dbReference>
<dbReference type="Gene3D" id="6.10.340.10">
    <property type="match status" value="1"/>
</dbReference>
<dbReference type="CDD" id="cd16922">
    <property type="entry name" value="HATPase_EvgS-ArcB-TorS-like"/>
    <property type="match status" value="1"/>
</dbReference>
<dbReference type="InterPro" id="IPR005467">
    <property type="entry name" value="His_kinase_dom"/>
</dbReference>
<dbReference type="SMART" id="SM00388">
    <property type="entry name" value="HisKA"/>
    <property type="match status" value="1"/>
</dbReference>
<organism evidence="16 17">
    <name type="scientific">Sulfoacidibacillus thermotolerans</name>
    <name type="common">Acidibacillus sulfuroxidans</name>
    <dbReference type="NCBI Taxonomy" id="1765684"/>
    <lineage>
        <taxon>Bacteria</taxon>
        <taxon>Bacillati</taxon>
        <taxon>Bacillota</taxon>
        <taxon>Bacilli</taxon>
        <taxon>Bacillales</taxon>
        <taxon>Alicyclobacillaceae</taxon>
        <taxon>Sulfoacidibacillus</taxon>
    </lineage>
</organism>
<dbReference type="InterPro" id="IPR003594">
    <property type="entry name" value="HATPase_dom"/>
</dbReference>
<dbReference type="GO" id="GO:0005524">
    <property type="term" value="F:ATP binding"/>
    <property type="evidence" value="ECO:0007669"/>
    <property type="project" value="UniProtKB-KW"/>
</dbReference>
<dbReference type="EMBL" id="MPDK01000033">
    <property type="protein sequence ID" value="PWI56607.1"/>
    <property type="molecule type" value="Genomic_DNA"/>
</dbReference>
<evidence type="ECO:0000256" key="8">
    <source>
        <dbReference type="ARBA" id="ARBA00022741"/>
    </source>
</evidence>
<sequence>MIRRSVVLKLWLTIITVVVIVLFILAMYLEQFFNSYVDAMQRRDLTSQAILVSQILQQEPGQLLNSQITHVMSALHSHYYLVAPPEESATVQHYLAQLTPEQRTLLANDQPIIQQGVPSFIPTPDPRTSLYALMPIVNPFNQISAFLLITESADVAGSPSHTIPSLIIFAVVLGTLLTTGLAFVVSQNLSRPLIEMNEAAAEMAKGRFDIRVRVMTQDEVGRLGQTFNHVAARLEQTVRDLTSEKEQIAGILSAMTDAVVVTDLSGKFTILNPAAKRWFRAVSALSTVENMTVDWPPDLVLLQKDTLQSKTTIERSVKWNGRDITVTMTPLYDPDHPQNLRGTLAVVRDITEQKRLDRLRKDFVANVSHELRTPLSLLQGYAEALLDDFGDDPKARQEITQIIHDEALRMRRLVNELLDLAQVEAGHFSMNWETIDFASLVRKVARKFQGLFVERKLDLELQIEDEPIEICGDSDRLEQVLTNLVDNALRHTSQGGVTLHLTRKEQQAMLRITDTGEGISAEDLPFVFERFYKADKARTRSRGGTGLGLAIARSLIRSHQGDIGVRSTVGEGTTFTIFLPTSRKPCEEKSQAE</sequence>
<evidence type="ECO:0000256" key="9">
    <source>
        <dbReference type="ARBA" id="ARBA00022777"/>
    </source>
</evidence>
<dbReference type="Proteomes" id="UP000245380">
    <property type="component" value="Unassembled WGS sequence"/>
</dbReference>
<reference evidence="16 17" key="1">
    <citation type="submission" date="2016-11" db="EMBL/GenBank/DDBJ databases">
        <title>Comparative genomics of Acidibacillus ferroxidans species.</title>
        <authorList>
            <person name="Oliveira G."/>
            <person name="Nunes G."/>
            <person name="Oliveira R."/>
            <person name="Araujo F."/>
            <person name="Salim A."/>
            <person name="Scholte L."/>
            <person name="Morais D."/>
            <person name="Nancucheo I."/>
            <person name="Johnson D.B."/>
            <person name="Grail B."/>
            <person name="Bittencourt J."/>
            <person name="Valadares R."/>
        </authorList>
    </citation>
    <scope>NUCLEOTIDE SEQUENCE [LARGE SCALE GENOMIC DNA]</scope>
    <source>
        <strain evidence="16 17">Y002</strain>
    </source>
</reference>
<dbReference type="GO" id="GO:0007234">
    <property type="term" value="P:osmosensory signaling via phosphorelay pathway"/>
    <property type="evidence" value="ECO:0007669"/>
    <property type="project" value="TreeGrafter"/>
</dbReference>